<dbReference type="Proteomes" id="UP001519332">
    <property type="component" value="Unassembled WGS sequence"/>
</dbReference>
<dbReference type="EMBL" id="JAGINW010000001">
    <property type="protein sequence ID" value="MBP2323684.1"/>
    <property type="molecule type" value="Genomic_DNA"/>
</dbReference>
<gene>
    <name evidence="1" type="ORF">JOF56_004069</name>
</gene>
<evidence type="ECO:0000313" key="2">
    <source>
        <dbReference type="Proteomes" id="UP001519332"/>
    </source>
</evidence>
<dbReference type="RefSeq" id="WP_209640464.1">
    <property type="nucleotide sequence ID" value="NZ_JAGINW010000001.1"/>
</dbReference>
<organism evidence="1 2">
    <name type="scientific">Kibdelosporangium banguiense</name>
    <dbReference type="NCBI Taxonomy" id="1365924"/>
    <lineage>
        <taxon>Bacteria</taxon>
        <taxon>Bacillati</taxon>
        <taxon>Actinomycetota</taxon>
        <taxon>Actinomycetes</taxon>
        <taxon>Pseudonocardiales</taxon>
        <taxon>Pseudonocardiaceae</taxon>
        <taxon>Kibdelosporangium</taxon>
    </lineage>
</organism>
<accession>A0ABS4THA4</accession>
<proteinExistence type="predicted"/>
<comment type="caution">
    <text evidence="1">The sequence shown here is derived from an EMBL/GenBank/DDBJ whole genome shotgun (WGS) entry which is preliminary data.</text>
</comment>
<name>A0ABS4THA4_9PSEU</name>
<keyword evidence="2" id="KW-1185">Reference proteome</keyword>
<protein>
    <submittedName>
        <fullName evidence="1">Uncharacterized protein</fullName>
    </submittedName>
</protein>
<evidence type="ECO:0000313" key="1">
    <source>
        <dbReference type="EMBL" id="MBP2323684.1"/>
    </source>
</evidence>
<reference evidence="1 2" key="1">
    <citation type="submission" date="2021-03" db="EMBL/GenBank/DDBJ databases">
        <title>Sequencing the genomes of 1000 actinobacteria strains.</title>
        <authorList>
            <person name="Klenk H.-P."/>
        </authorList>
    </citation>
    <scope>NUCLEOTIDE SEQUENCE [LARGE SCALE GENOMIC DNA]</scope>
    <source>
        <strain evidence="1 2">DSM 46670</strain>
    </source>
</reference>
<sequence>MAEIVSGTGMDERVVSALYAAAVGQLRRTTYQQDEGLTRDQAVRDIQALRRFGFVEPLGHGRTQRYVAAGGARDRALEVVKRLGRTPLRDPYD</sequence>